<dbReference type="GeneID" id="30416597"/>
<protein>
    <submittedName>
        <fullName evidence="2">Glutaredoxin</fullName>
    </submittedName>
</protein>
<dbReference type="Pfam" id="PF13417">
    <property type="entry name" value="GST_N_3"/>
    <property type="match status" value="1"/>
</dbReference>
<dbReference type="InterPro" id="IPR036249">
    <property type="entry name" value="Thioredoxin-like_sf"/>
</dbReference>
<dbReference type="EMBL" id="CP016804">
    <property type="protein sequence ID" value="APE94546.1"/>
    <property type="molecule type" value="Genomic_DNA"/>
</dbReference>
<dbReference type="KEGG" id="hhsr:HSR6_0070"/>
<dbReference type="AlphaFoldDB" id="A0A1D8S1T0"/>
<evidence type="ECO:0000313" key="3">
    <source>
        <dbReference type="EMBL" id="APE94546.1"/>
    </source>
</evidence>
<dbReference type="PROSITE" id="PS51354">
    <property type="entry name" value="GLUTAREDOXIN_2"/>
    <property type="match status" value="1"/>
</dbReference>
<dbReference type="PANTHER" id="PTHR45288">
    <property type="entry name" value="THIOREDOXIN FAMILY PROTEIN"/>
    <property type="match status" value="1"/>
</dbReference>
<dbReference type="PROSITE" id="PS50404">
    <property type="entry name" value="GST_NTER"/>
    <property type="match status" value="1"/>
</dbReference>
<dbReference type="PROSITE" id="PS00195">
    <property type="entry name" value="GLUTAREDOXIN_1"/>
    <property type="match status" value="1"/>
</dbReference>
<dbReference type="EMBL" id="CP016070">
    <property type="protein sequence ID" value="AOW79281.1"/>
    <property type="molecule type" value="Genomic_DNA"/>
</dbReference>
<feature type="domain" description="GST N-terminal" evidence="1">
    <location>
        <begin position="14"/>
        <end position="95"/>
    </location>
</feature>
<dbReference type="Proteomes" id="UP000185608">
    <property type="component" value="Chromosome"/>
</dbReference>
<name>A0A1D8S1T0_9EURY</name>
<reference evidence="2 4" key="1">
    <citation type="submission" date="2016-06" db="EMBL/GenBank/DDBJ databases">
        <title>Discovery of anaerobic lithoheterotrophic haloarchaeon capable of sulfur respiration by hydrogen and formate.</title>
        <authorList>
            <person name="Sorokin D.Y."/>
            <person name="Kublanov I.V."/>
            <person name="Roman P."/>
            <person name="Sinninghe Damste J.S."/>
            <person name="Golyshin P.N."/>
            <person name="Rojo D."/>
            <person name="Ciordia S."/>
            <person name="Mena Md.C."/>
            <person name="Ferrer M."/>
            <person name="Smedile F."/>
            <person name="Messina E."/>
            <person name="La Cono V."/>
            <person name="Yakimov M.M."/>
        </authorList>
    </citation>
    <scope>NUCLEOTIDE SEQUENCE [LARGE SCALE GENOMIC DNA]</scope>
    <source>
        <strain evidence="2 4">HTSR1</strain>
    </source>
</reference>
<proteinExistence type="predicted"/>
<sequence length="97" mass="11099">MAEQTLDEPASVDADLTLYRLQGCPFCERVVRTLEDLDVSYHSRFVEAKHSERNVVQRLSGNREVPVIVDHNTGVTMGESPRIVKYLYKTYRNRGGD</sequence>
<reference evidence="5" key="2">
    <citation type="submission" date="2016-08" db="EMBL/GenBank/DDBJ databases">
        <title>Discovery of first anaerobic lithoheterotrophic haloarchae widely represented in hypersaline habitats.</title>
        <authorList>
            <person name="Sorokin D.Y."/>
            <person name="Kublanov I.V."/>
            <person name="Roman P."/>
            <person name="Sinninghe Damste J.S."/>
            <person name="Golyshin P.N."/>
            <person name="Rojo D."/>
            <person name="Ciordia S."/>
            <person name="Mena Md.C."/>
            <person name="Ferrer M."/>
            <person name="Smedile F."/>
            <person name="Messina E."/>
            <person name="La Cono V."/>
            <person name="Yakimov M.M."/>
        </authorList>
    </citation>
    <scope>NUCLEOTIDE SEQUENCE [LARGE SCALE GENOMIC DNA]</scope>
    <source>
        <strain evidence="5">HSR6</strain>
    </source>
</reference>
<dbReference type="InterPro" id="IPR004045">
    <property type="entry name" value="Glutathione_S-Trfase_N"/>
</dbReference>
<accession>A0A1J1A8U9</accession>
<evidence type="ECO:0000313" key="2">
    <source>
        <dbReference type="EMBL" id="AOW79281.1"/>
    </source>
</evidence>
<evidence type="ECO:0000313" key="5">
    <source>
        <dbReference type="Proteomes" id="UP000186165"/>
    </source>
</evidence>
<dbReference type="KEGG" id="halh:HTSR_0071"/>
<dbReference type="Gene3D" id="3.40.30.10">
    <property type="entry name" value="Glutaredoxin"/>
    <property type="match status" value="1"/>
</dbReference>
<dbReference type="RefSeq" id="WP_070364062.1">
    <property type="nucleotide sequence ID" value="NZ_CP016070.1"/>
</dbReference>
<evidence type="ECO:0000313" key="4">
    <source>
        <dbReference type="Proteomes" id="UP000185608"/>
    </source>
</evidence>
<dbReference type="Proteomes" id="UP000186165">
    <property type="component" value="Chromosome"/>
</dbReference>
<evidence type="ECO:0000259" key="1">
    <source>
        <dbReference type="PROSITE" id="PS50404"/>
    </source>
</evidence>
<gene>
    <name evidence="3" type="ORF">HSR6_0070</name>
    <name evidence="2" type="ORF">HTSR_0071</name>
</gene>
<reference evidence="3" key="3">
    <citation type="journal article" date="2017" name="ISME J.">
        <title>Discovery of anaerobic lithoheterotrophic haloarchaea, ubiquitous in hypersaline habitats.</title>
        <authorList>
            <person name="Sorokin D.Y."/>
            <person name="Messina E."/>
            <person name="Smedile F."/>
            <person name="Roman P."/>
            <person name="Damste J.S.S."/>
            <person name="Ciordia S."/>
            <person name="Mena M.C."/>
            <person name="Ferrer M."/>
            <person name="Golyshin P.N."/>
            <person name="Kublanov I.V."/>
            <person name="Samarov N.I."/>
            <person name="Toshchakov S.V."/>
            <person name="La Cono V."/>
            <person name="Yakimov M.M."/>
        </authorList>
    </citation>
    <scope>NUCLEOTIDE SEQUENCE</scope>
    <source>
        <strain evidence="3">HSR6</strain>
    </source>
</reference>
<keyword evidence="5" id="KW-1185">Reference proteome</keyword>
<dbReference type="SUPFAM" id="SSF52833">
    <property type="entry name" value="Thioredoxin-like"/>
    <property type="match status" value="1"/>
</dbReference>
<dbReference type="OrthoDB" id="73564at2157"/>
<dbReference type="PANTHER" id="PTHR45288:SF1">
    <property type="entry name" value="THIOREDOXIN FAMILY PROTEIN"/>
    <property type="match status" value="1"/>
</dbReference>
<accession>A0A1D8S1T0</accession>
<dbReference type="STRING" id="1873524.HSR6_0070"/>
<dbReference type="InterPro" id="IPR011767">
    <property type="entry name" value="GLR_AS"/>
</dbReference>
<organism evidence="2 4">
    <name type="scientific">Halodesulfurarchaeum formicicum</name>
    <dbReference type="NCBI Taxonomy" id="1873524"/>
    <lineage>
        <taxon>Archaea</taxon>
        <taxon>Methanobacteriati</taxon>
        <taxon>Methanobacteriota</taxon>
        <taxon>Stenosarchaea group</taxon>
        <taxon>Halobacteria</taxon>
        <taxon>Halobacteriales</taxon>
        <taxon>Halobacteriaceae</taxon>
        <taxon>Halodesulfurarchaeum</taxon>
    </lineage>
</organism>